<evidence type="ECO:0000259" key="7">
    <source>
        <dbReference type="PROSITE" id="PS50975"/>
    </source>
</evidence>
<evidence type="ECO:0000256" key="3">
    <source>
        <dbReference type="ARBA" id="ARBA00022755"/>
    </source>
</evidence>
<dbReference type="GO" id="GO:0046872">
    <property type="term" value="F:metal ion binding"/>
    <property type="evidence" value="ECO:0007669"/>
    <property type="project" value="InterPro"/>
</dbReference>
<evidence type="ECO:0000313" key="8">
    <source>
        <dbReference type="EMBL" id="SEU01582.1"/>
    </source>
</evidence>
<accession>A0A1I0IW60</accession>
<keyword evidence="9" id="KW-1185">Reference proteome</keyword>
<dbReference type="Pfam" id="PF02222">
    <property type="entry name" value="ATP-grasp"/>
    <property type="match status" value="1"/>
</dbReference>
<dbReference type="GO" id="GO:0005524">
    <property type="term" value="F:ATP binding"/>
    <property type="evidence" value="ECO:0007669"/>
    <property type="project" value="UniProtKB-UniRule"/>
</dbReference>
<dbReference type="UniPathway" id="UPA00074">
    <property type="reaction ID" value="UER00942"/>
</dbReference>
<dbReference type="RefSeq" id="WP_093137333.1">
    <property type="nucleotide sequence ID" value="NZ_FOHJ01000014.1"/>
</dbReference>
<dbReference type="NCBIfam" id="NF004676">
    <property type="entry name" value="PRK06019.1-2"/>
    <property type="match status" value="1"/>
</dbReference>
<name>A0A1I0IW60_9BACI</name>
<dbReference type="NCBIfam" id="NF004675">
    <property type="entry name" value="PRK06019.1-1"/>
    <property type="match status" value="1"/>
</dbReference>
<dbReference type="GO" id="GO:0004638">
    <property type="term" value="F:phosphoribosylaminoimidazole carboxylase activity"/>
    <property type="evidence" value="ECO:0007669"/>
    <property type="project" value="InterPro"/>
</dbReference>
<dbReference type="SUPFAM" id="SSF56059">
    <property type="entry name" value="Glutathione synthetase ATP-binding domain-like"/>
    <property type="match status" value="1"/>
</dbReference>
<proteinExistence type="inferred from homology"/>
<dbReference type="Proteomes" id="UP000199095">
    <property type="component" value="Unassembled WGS sequence"/>
</dbReference>
<dbReference type="InterPro" id="IPR040686">
    <property type="entry name" value="PurK_C"/>
</dbReference>
<keyword evidence="2 5" id="KW-0547">Nucleotide-binding</keyword>
<dbReference type="Gene3D" id="3.30.1490.20">
    <property type="entry name" value="ATP-grasp fold, A domain"/>
    <property type="match status" value="1"/>
</dbReference>
<evidence type="ECO:0000256" key="4">
    <source>
        <dbReference type="ARBA" id="ARBA00022840"/>
    </source>
</evidence>
<dbReference type="InterPro" id="IPR011054">
    <property type="entry name" value="Rudment_hybrid_motif"/>
</dbReference>
<evidence type="ECO:0000256" key="1">
    <source>
        <dbReference type="ARBA" id="ARBA00022598"/>
    </source>
</evidence>
<dbReference type="STRING" id="237682.SAMN05421676_11469"/>
<evidence type="ECO:0000313" key="9">
    <source>
        <dbReference type="Proteomes" id="UP000199095"/>
    </source>
</evidence>
<keyword evidence="4 5" id="KW-0067">ATP-binding</keyword>
<comment type="subunit">
    <text evidence="5 6">Homodimer.</text>
</comment>
<evidence type="ECO:0000256" key="6">
    <source>
        <dbReference type="RuleBase" id="RU361200"/>
    </source>
</evidence>
<dbReference type="NCBIfam" id="TIGR01161">
    <property type="entry name" value="purK"/>
    <property type="match status" value="1"/>
</dbReference>
<dbReference type="SUPFAM" id="SSF52440">
    <property type="entry name" value="PreATP-grasp domain"/>
    <property type="match status" value="1"/>
</dbReference>
<feature type="binding site" evidence="5">
    <location>
        <position position="106"/>
    </location>
    <ligand>
        <name>ATP</name>
        <dbReference type="ChEBI" id="CHEBI:30616"/>
    </ligand>
</feature>
<comment type="similarity">
    <text evidence="5 6">Belongs to the PurK/PurT family.</text>
</comment>
<dbReference type="HAMAP" id="MF_01928">
    <property type="entry name" value="PurK"/>
    <property type="match status" value="1"/>
</dbReference>
<gene>
    <name evidence="5 6" type="primary">purK</name>
    <name evidence="8" type="ORF">SAMN05421676_11469</name>
</gene>
<dbReference type="EMBL" id="FOHJ01000014">
    <property type="protein sequence ID" value="SEU01582.1"/>
    <property type="molecule type" value="Genomic_DNA"/>
</dbReference>
<dbReference type="InterPro" id="IPR011761">
    <property type="entry name" value="ATP-grasp"/>
</dbReference>
<dbReference type="InterPro" id="IPR016185">
    <property type="entry name" value="PreATP-grasp_dom_sf"/>
</dbReference>
<feature type="binding site" evidence="5">
    <location>
        <position position="212"/>
    </location>
    <ligand>
        <name>ATP</name>
        <dbReference type="ChEBI" id="CHEBI:30616"/>
    </ligand>
</feature>
<dbReference type="InterPro" id="IPR005875">
    <property type="entry name" value="PurK"/>
</dbReference>
<comment type="catalytic activity">
    <reaction evidence="5 6">
        <text>5-amino-1-(5-phospho-beta-D-ribosyl)imidazole + hydrogencarbonate + ATP = 5-carboxyamino-1-(5-phospho-D-ribosyl)imidazole + ADP + phosphate + 2 H(+)</text>
        <dbReference type="Rhea" id="RHEA:19317"/>
        <dbReference type="ChEBI" id="CHEBI:15378"/>
        <dbReference type="ChEBI" id="CHEBI:17544"/>
        <dbReference type="ChEBI" id="CHEBI:30616"/>
        <dbReference type="ChEBI" id="CHEBI:43474"/>
        <dbReference type="ChEBI" id="CHEBI:58730"/>
        <dbReference type="ChEBI" id="CHEBI:137981"/>
        <dbReference type="ChEBI" id="CHEBI:456216"/>
        <dbReference type="EC" id="6.3.4.18"/>
    </reaction>
</comment>
<dbReference type="GO" id="GO:0005829">
    <property type="term" value="C:cytosol"/>
    <property type="evidence" value="ECO:0007669"/>
    <property type="project" value="TreeGrafter"/>
</dbReference>
<feature type="domain" description="ATP-grasp" evidence="7">
    <location>
        <begin position="110"/>
        <end position="296"/>
    </location>
</feature>
<dbReference type="InterPro" id="IPR013815">
    <property type="entry name" value="ATP_grasp_subdomain_1"/>
</dbReference>
<dbReference type="Gene3D" id="3.40.50.20">
    <property type="match status" value="1"/>
</dbReference>
<feature type="binding site" evidence="5">
    <location>
        <begin position="266"/>
        <end position="267"/>
    </location>
    <ligand>
        <name>ATP</name>
        <dbReference type="ChEBI" id="CHEBI:30616"/>
    </ligand>
</feature>
<comment type="function">
    <text evidence="5">Catalyzes the ATP-dependent conversion of 5-aminoimidazole ribonucleotide (AIR) and HCO(3)(-) to N5-carboxyaminoimidazole ribonucleotide (N5-CAIR).</text>
</comment>
<evidence type="ECO:0000256" key="5">
    <source>
        <dbReference type="HAMAP-Rule" id="MF_01928"/>
    </source>
</evidence>
<feature type="binding site" evidence="5">
    <location>
        <position position="189"/>
    </location>
    <ligand>
        <name>ATP</name>
        <dbReference type="ChEBI" id="CHEBI:30616"/>
    </ligand>
</feature>
<dbReference type="PROSITE" id="PS50975">
    <property type="entry name" value="ATP_GRASP"/>
    <property type="match status" value="1"/>
</dbReference>
<dbReference type="FunFam" id="3.30.1490.20:FF:000015">
    <property type="entry name" value="N5-carboxyaminoimidazole ribonucleotide synthase"/>
    <property type="match status" value="1"/>
</dbReference>
<keyword evidence="3 5" id="KW-0658">Purine biosynthesis</keyword>
<dbReference type="InterPro" id="IPR054350">
    <property type="entry name" value="PurT/PurK_preATP-grasp"/>
</dbReference>
<dbReference type="FunFam" id="3.30.470.20:FF:000029">
    <property type="entry name" value="N5-carboxyaminoimidazole ribonucleotide synthase"/>
    <property type="match status" value="1"/>
</dbReference>
<keyword evidence="1 5" id="KW-0436">Ligase</keyword>
<dbReference type="Pfam" id="PF22660">
    <property type="entry name" value="RS_preATP-grasp-like"/>
    <property type="match status" value="1"/>
</dbReference>
<dbReference type="PANTHER" id="PTHR11609">
    <property type="entry name" value="PURINE BIOSYNTHESIS PROTEIN 6/7, PUR6/7"/>
    <property type="match status" value="1"/>
</dbReference>
<organism evidence="8 9">
    <name type="scientific">Salinibacillus kushneri</name>
    <dbReference type="NCBI Taxonomy" id="237682"/>
    <lineage>
        <taxon>Bacteria</taxon>
        <taxon>Bacillati</taxon>
        <taxon>Bacillota</taxon>
        <taxon>Bacilli</taxon>
        <taxon>Bacillales</taxon>
        <taxon>Bacillaceae</taxon>
        <taxon>Salinibacillus</taxon>
    </lineage>
</organism>
<feature type="binding site" evidence="5">
    <location>
        <begin position="151"/>
        <end position="157"/>
    </location>
    <ligand>
        <name>ATP</name>
        <dbReference type="ChEBI" id="CHEBI:30616"/>
    </ligand>
</feature>
<evidence type="ECO:0000256" key="2">
    <source>
        <dbReference type="ARBA" id="ARBA00022741"/>
    </source>
</evidence>
<dbReference type="Pfam" id="PF17769">
    <property type="entry name" value="PurK_C"/>
    <property type="match status" value="1"/>
</dbReference>
<dbReference type="AlphaFoldDB" id="A0A1I0IW60"/>
<dbReference type="SUPFAM" id="SSF51246">
    <property type="entry name" value="Rudiment single hybrid motif"/>
    <property type="match status" value="1"/>
</dbReference>
<dbReference type="EC" id="6.3.4.18" evidence="5 6"/>
<dbReference type="GO" id="GO:0006189">
    <property type="term" value="P:'de novo' IMP biosynthetic process"/>
    <property type="evidence" value="ECO:0007669"/>
    <property type="project" value="UniProtKB-UniRule"/>
</dbReference>
<comment type="function">
    <text evidence="6">Catalyzes the ATP-dependent conversion of 5-aminoimidazole ribonucleotide (AIR) and HCO(3)- to N5-carboxyaminoimidazole ribonucleotide (N5-CAIR).</text>
</comment>
<sequence length="380" mass="42104">MDMILPDSTIGIIGGGQLGRMMAIAAKEMGYKVAVLDPKENSPTGQIADFEIVAPYHDMEAARQLANISDVITYEFENIDYRVLLWLEQNANLPQGSSLIEVTQDRANEKRAIEQSGGKPVYYHLVNSETDVKQAVEKMGIPAVLKTRTGGYDGKGQIMIHTEADLKKAVTLLQKGPCILEQFIPFEKELSVIVHRNRDGELKTFPVGENTHKEHILIQTIVPAQIDANTRELAGTTAKNLAESLDMVGTLGVEMFLTSDAKIYINELAPRPHNSGHYTLNACETTQFQQHIRAICNWPLGSTAIRTPVVMMNILGEHLAKTLTAIPQMNGCHVHLYGKGEAKRKRKMGHINFIGKDHGTILENISAMQIWQEMKQGATL</sequence>
<dbReference type="NCBIfam" id="NF004679">
    <property type="entry name" value="PRK06019.1-5"/>
    <property type="match status" value="1"/>
</dbReference>
<dbReference type="Gene3D" id="3.30.470.20">
    <property type="entry name" value="ATP-grasp fold, B domain"/>
    <property type="match status" value="1"/>
</dbReference>
<dbReference type="PANTHER" id="PTHR11609:SF5">
    <property type="entry name" value="PHOSPHORIBOSYLAMINOIMIDAZOLE CARBOXYLASE"/>
    <property type="match status" value="1"/>
</dbReference>
<dbReference type="InterPro" id="IPR003135">
    <property type="entry name" value="ATP-grasp_carboxylate-amine"/>
</dbReference>
<dbReference type="OrthoDB" id="9804625at2"/>
<feature type="binding site" evidence="5">
    <location>
        <begin position="181"/>
        <end position="184"/>
    </location>
    <ligand>
        <name>ATP</name>
        <dbReference type="ChEBI" id="CHEBI:30616"/>
    </ligand>
</feature>
<reference evidence="9" key="1">
    <citation type="submission" date="2016-10" db="EMBL/GenBank/DDBJ databases">
        <authorList>
            <person name="Varghese N."/>
            <person name="Submissions S."/>
        </authorList>
    </citation>
    <scope>NUCLEOTIDE SEQUENCE [LARGE SCALE GENOMIC DNA]</scope>
    <source>
        <strain evidence="9">CGMCC 1.3566</strain>
    </source>
</reference>
<dbReference type="GO" id="GO:0034028">
    <property type="term" value="F:5-(carboxyamino)imidazole ribonucleotide synthase activity"/>
    <property type="evidence" value="ECO:0007669"/>
    <property type="project" value="UniProtKB-UniRule"/>
</dbReference>
<dbReference type="FunFam" id="3.40.50.20:FF:000016">
    <property type="entry name" value="N5-carboxyaminoimidazole ribonucleotide synthase"/>
    <property type="match status" value="1"/>
</dbReference>
<feature type="binding site" evidence="5">
    <location>
        <position position="146"/>
    </location>
    <ligand>
        <name>ATP</name>
        <dbReference type="ChEBI" id="CHEBI:30616"/>
    </ligand>
</feature>
<comment type="pathway">
    <text evidence="5 6">Purine metabolism; IMP biosynthesis via de novo pathway; 5-amino-1-(5-phospho-D-ribosyl)imidazole-4-carboxylate from 5-amino-1-(5-phospho-D-ribosyl)imidazole (N5-CAIR route): step 1/2.</text>
</comment>
<protein>
    <recommendedName>
        <fullName evidence="5 6">N5-carboxyaminoimidazole ribonucleotide synthase</fullName>
        <shortName evidence="5 6">N5-CAIR synthase</shortName>
        <ecNumber evidence="5 6">6.3.4.18</ecNumber>
    </recommendedName>
    <alternativeName>
        <fullName evidence="5 6">5-(carboxyamino)imidazole ribonucleotide synthetase</fullName>
    </alternativeName>
</protein>